<evidence type="ECO:0000256" key="12">
    <source>
        <dbReference type="SAM" id="Phobius"/>
    </source>
</evidence>
<keyword evidence="15" id="KW-1185">Reference proteome</keyword>
<evidence type="ECO:0000256" key="9">
    <source>
        <dbReference type="PROSITE-ProRule" id="PRU00124"/>
    </source>
</evidence>
<dbReference type="InterPro" id="IPR000033">
    <property type="entry name" value="LDLR_classB_rpt"/>
</dbReference>
<dbReference type="PRINTS" id="PR00261">
    <property type="entry name" value="LDLRECEPTOR"/>
</dbReference>
<dbReference type="InterPro" id="IPR036055">
    <property type="entry name" value="LDL_receptor-like_sf"/>
</dbReference>
<sequence>MDIRLVAIILLVTIPAQSVTLVARIGKTISHLKIDPITLHLSDSRILYKPIGEELQVSLAVDEKLSSGFFTLGQHIHRIPFNGSADSSQLTVGGVLDDTPTAIAYDWLTDKIYIAISTIGPDNSARIEVCDKVRETKKDGTCSVILHDKLDYLHSLVLDPTDGNMYWINAVQNQIERAFMNGQHHDQHPFLNTAKSEGATLTSLALSRDEGRLFYARTTKDGSELWQCRLYERQSCTQFFETSHVLHLDVHEKQLFLSLTSGRLATCEHANCEATFHEVEQISEIEVFHVVHDERKTDLDVNPCSKNNAGCSHLCLVARIEPKRTCACPIGVRLKEDGVNCEDGFNEVLIISAITGLFYVSLDTSDYTPQAIPYQGHEESSHSLFDVDYDPVEGFVYWLDITDTAIKRCRFNGSDLSVVIKEGIQQSAKTFRLDVVGRNIFWVDGETALIWIGKMDGSISPRVLDVSTKLENPHGIAIDSNGGFLYITDWFERSSRIVRVNLDGSDAQVFYSLQDFSYPTGVELDLDGGRLYWAESNHSLIRSIKLDGTDLLTYMQTSYKLVQPYSVSKLGNRIFCNSMAGRSFVEIVLRDGILAGHDSSRVVESQIYGPVGLRAVRLKEPAKRSGPCVKGNGGCSHYCLNSPSGSARCLCGRGFELQKDGRRCVRATSSVILLDGSGKRPDLVRMALKGPRNLEKLYLQVISGSPHDIAFDQVSSSMYIASSNDSSGTIEHVNLTSPTPRAAVIASGVALRGISHLEIEPFAKLIVYSNAEFGRIEACSLDGKQSKTLAWIDIRPTIVKLDLSRSELYFVNESVDISSINRMPLTVTPDGGQVLYRTTQPFSRIVAMAIDPKNREIYWTEQNRGVNTLHKMSSNGTDPVVLSRSEERRIAYLHFREKSLYYVDSKKNEFGFFDGGGFHSVHAGVKNVRDFVITGAATKSEKKNPCEIDNGGCPELCLPQFETKPVCTCGDHRYFDVVTKSCHANSHGLILGSNGRFLYITAKDSKSMMTQDHSPITSLPIEKVGLPLSVAVDELSRFATLYWIDANEPKVIRSVPMRGANSVNPQSLLVSVCIHLRALAVDTFGRQLFVSCVVSSGRSHIMVYRIQSSTSLQPDKLLHIGRVVKGDEISPVTGKQPVPTELAVGARKLVYLDVSTRSGGPILVVCDLDGRNCDKASERTTPYSRLSLLPSQSKLLFTGEDSINKLDLTNLNTSPIKNGPENVKALFASVEGEKVALVPIDEKEDSFLIIGQERLLIPGMSRVTAMAAFTSSEFAQFDRSRSCIHQECTHLCAYSGDSYECLCPLGYTISHDSAHICMPNVTCDPWEFLCRDQRTCVHSGAKCDNRLNCPDGSDEAPDICGSIDAKTWTCGDKRTRIDRYLVCDGVPHCEDESDEKGCKCSMPSSEMDCAIFGRMSQPECVQRKLRCDHHYDCSNGADEDERLCATFTPEVAGFRVTFTHIMFGAVILLLLLAICPICVFFCYSKKRTTGVEQSVADRRYHQFVGQNDPSLLVPLSGAPGDHYEMRTYSVVESTSTYPSLPPPLPSQCGSTVRSGPSYNPNFIPQHGRDHPSRFYAPPPSTASLSTYGIVVPSANTGTISQRRIIITEHAVPSPSSRSGISPPPAYLMQPKRELYPRPHNKRKSANESPASTSKRKDDANTRSHTTLNRSASSSEKYDHDSVSLSSHSSEGAPTSSRHQL</sequence>
<feature type="repeat" description="LDL-receptor class B" evidence="10">
    <location>
        <begin position="438"/>
        <end position="482"/>
    </location>
</feature>
<evidence type="ECO:0000256" key="6">
    <source>
        <dbReference type="ARBA" id="ARBA00023157"/>
    </source>
</evidence>
<keyword evidence="4" id="KW-0677">Repeat</keyword>
<dbReference type="EnsemblMetazoa" id="PPA19634.1">
    <property type="protein sequence ID" value="PPA19634.1"/>
    <property type="gene ID" value="WBGene00109188"/>
</dbReference>
<evidence type="ECO:0000256" key="4">
    <source>
        <dbReference type="ARBA" id="ARBA00022737"/>
    </source>
</evidence>
<evidence type="ECO:0000256" key="1">
    <source>
        <dbReference type="ARBA" id="ARBA00004167"/>
    </source>
</evidence>
<name>A0A2A6BJT2_PRIPA</name>
<dbReference type="PANTHER" id="PTHR46513">
    <property type="entry name" value="VITELLOGENIN RECEPTOR-LIKE PROTEIN-RELATED-RELATED"/>
    <property type="match status" value="1"/>
</dbReference>
<comment type="caution">
    <text evidence="9">Lacks conserved residue(s) required for the propagation of feature annotation.</text>
</comment>
<dbReference type="PANTHER" id="PTHR46513:SF44">
    <property type="entry name" value="LDL RECEPTOR RELATED PROTEIN 4"/>
    <property type="match status" value="1"/>
</dbReference>
<feature type="compositionally biased region" description="Polar residues" evidence="11">
    <location>
        <begin position="1691"/>
        <end position="1700"/>
    </location>
</feature>
<dbReference type="InterPro" id="IPR000742">
    <property type="entry name" value="EGF"/>
</dbReference>
<evidence type="ECO:0000313" key="14">
    <source>
        <dbReference type="EnsemblMetazoa" id="PPA19634.1"/>
    </source>
</evidence>
<keyword evidence="12" id="KW-1133">Transmembrane helix</keyword>
<evidence type="ECO:0000256" key="7">
    <source>
        <dbReference type="ARBA" id="ARBA00023170"/>
    </source>
</evidence>
<dbReference type="InterPro" id="IPR023415">
    <property type="entry name" value="LDLR_class-A_CS"/>
</dbReference>
<dbReference type="FunFam" id="2.120.10.30:FF:000278">
    <property type="entry name" value="Lipoprotein receptor"/>
    <property type="match status" value="1"/>
</dbReference>
<feature type="signal peptide" evidence="13">
    <location>
        <begin position="1"/>
        <end position="18"/>
    </location>
</feature>
<dbReference type="FunFam" id="2.120.10.30:FF:000268">
    <property type="entry name" value="Lipoprotein receptor"/>
    <property type="match status" value="1"/>
</dbReference>
<dbReference type="OrthoDB" id="72419at2759"/>
<dbReference type="PROSITE" id="PS50068">
    <property type="entry name" value="LDLRA_2"/>
    <property type="match status" value="3"/>
</dbReference>
<dbReference type="GO" id="GO:0006897">
    <property type="term" value="P:endocytosis"/>
    <property type="evidence" value="ECO:0007669"/>
    <property type="project" value="UniProtKB-KW"/>
</dbReference>
<dbReference type="SUPFAM" id="SSF63825">
    <property type="entry name" value="YWTD domain"/>
    <property type="match status" value="4"/>
</dbReference>
<dbReference type="InterPro" id="IPR002172">
    <property type="entry name" value="LDrepeatLR_classA_rpt"/>
</dbReference>
<organism evidence="14 15">
    <name type="scientific">Pristionchus pacificus</name>
    <name type="common">Parasitic nematode worm</name>
    <dbReference type="NCBI Taxonomy" id="54126"/>
    <lineage>
        <taxon>Eukaryota</taxon>
        <taxon>Metazoa</taxon>
        <taxon>Ecdysozoa</taxon>
        <taxon>Nematoda</taxon>
        <taxon>Chromadorea</taxon>
        <taxon>Rhabditida</taxon>
        <taxon>Rhabditina</taxon>
        <taxon>Diplogasteromorpha</taxon>
        <taxon>Diplogasteroidea</taxon>
        <taxon>Neodiplogasteridae</taxon>
        <taxon>Pristionchus</taxon>
    </lineage>
</organism>
<dbReference type="SMART" id="SM00135">
    <property type="entry name" value="LY"/>
    <property type="match status" value="9"/>
</dbReference>
<dbReference type="InterPro" id="IPR050778">
    <property type="entry name" value="Cueball_EGF_LRP_Nidogen"/>
</dbReference>
<evidence type="ECO:0000256" key="5">
    <source>
        <dbReference type="ARBA" id="ARBA00023136"/>
    </source>
</evidence>
<feature type="disulfide bond" evidence="9">
    <location>
        <begin position="1383"/>
        <end position="1398"/>
    </location>
</feature>
<dbReference type="SUPFAM" id="SSF57196">
    <property type="entry name" value="EGF/Laminin"/>
    <property type="match status" value="2"/>
</dbReference>
<evidence type="ECO:0000256" key="3">
    <source>
        <dbReference type="ARBA" id="ARBA00022583"/>
    </source>
</evidence>
<dbReference type="Gene3D" id="4.10.400.10">
    <property type="entry name" value="Low-density Lipoprotein Receptor"/>
    <property type="match status" value="2"/>
</dbReference>
<reference evidence="14" key="2">
    <citation type="submission" date="2022-06" db="UniProtKB">
        <authorList>
            <consortium name="EnsemblMetazoa"/>
        </authorList>
    </citation>
    <scope>IDENTIFICATION</scope>
    <source>
        <strain evidence="14">PS312</strain>
    </source>
</reference>
<dbReference type="Proteomes" id="UP000005239">
    <property type="component" value="Unassembled WGS sequence"/>
</dbReference>
<keyword evidence="13" id="KW-0732">Signal</keyword>
<keyword evidence="8" id="KW-0325">Glycoprotein</keyword>
<evidence type="ECO:0000256" key="11">
    <source>
        <dbReference type="SAM" id="MobiDB-lite"/>
    </source>
</evidence>
<dbReference type="SMART" id="SM00181">
    <property type="entry name" value="EGF"/>
    <property type="match status" value="4"/>
</dbReference>
<evidence type="ECO:0000256" key="13">
    <source>
        <dbReference type="SAM" id="SignalP"/>
    </source>
</evidence>
<feature type="region of interest" description="Disordered" evidence="11">
    <location>
        <begin position="1608"/>
        <end position="1700"/>
    </location>
</feature>
<protein>
    <submittedName>
        <fullName evidence="14">Lipoprotein receptor</fullName>
    </submittedName>
</protein>
<evidence type="ECO:0000256" key="10">
    <source>
        <dbReference type="PROSITE-ProRule" id="PRU00461"/>
    </source>
</evidence>
<dbReference type="SUPFAM" id="SSF57424">
    <property type="entry name" value="LDL receptor-like module"/>
    <property type="match status" value="2"/>
</dbReference>
<dbReference type="PROSITE" id="PS01209">
    <property type="entry name" value="LDLRA_1"/>
    <property type="match status" value="2"/>
</dbReference>
<keyword evidence="2" id="KW-0245">EGF-like domain</keyword>
<keyword evidence="3" id="KW-0254">Endocytosis</keyword>
<accession>A0A2A6BJT2</accession>
<accession>A0A8R1YHU1</accession>
<keyword evidence="12" id="KW-0812">Transmembrane</keyword>
<dbReference type="SMART" id="SM00192">
    <property type="entry name" value="LDLa"/>
    <property type="match status" value="3"/>
</dbReference>
<evidence type="ECO:0000256" key="2">
    <source>
        <dbReference type="ARBA" id="ARBA00022536"/>
    </source>
</evidence>
<feature type="transmembrane region" description="Helical" evidence="12">
    <location>
        <begin position="1461"/>
        <end position="1483"/>
    </location>
</feature>
<keyword evidence="6 9" id="KW-1015">Disulfide bond</keyword>
<dbReference type="Gene3D" id="2.40.128.620">
    <property type="match status" value="1"/>
</dbReference>
<comment type="subcellular location">
    <subcellularLocation>
        <location evidence="1">Membrane</location>
        <topology evidence="1">Single-pass membrane protein</topology>
    </subcellularLocation>
</comment>
<dbReference type="InterPro" id="IPR011042">
    <property type="entry name" value="6-blade_b-propeller_TolB-like"/>
</dbReference>
<evidence type="ECO:0000313" key="15">
    <source>
        <dbReference type="Proteomes" id="UP000005239"/>
    </source>
</evidence>
<evidence type="ECO:0000256" key="8">
    <source>
        <dbReference type="ARBA" id="ARBA00023180"/>
    </source>
</evidence>
<gene>
    <name evidence="14" type="primary">WBGene00109188</name>
</gene>
<dbReference type="Pfam" id="PF14670">
    <property type="entry name" value="FXa_inhibition"/>
    <property type="match status" value="2"/>
</dbReference>
<dbReference type="Pfam" id="PF00057">
    <property type="entry name" value="Ldl_recept_a"/>
    <property type="match status" value="1"/>
</dbReference>
<reference evidence="15" key="1">
    <citation type="journal article" date="2008" name="Nat. Genet.">
        <title>The Pristionchus pacificus genome provides a unique perspective on nematode lifestyle and parasitism.</title>
        <authorList>
            <person name="Dieterich C."/>
            <person name="Clifton S.W."/>
            <person name="Schuster L.N."/>
            <person name="Chinwalla A."/>
            <person name="Delehaunty K."/>
            <person name="Dinkelacker I."/>
            <person name="Fulton L."/>
            <person name="Fulton R."/>
            <person name="Godfrey J."/>
            <person name="Minx P."/>
            <person name="Mitreva M."/>
            <person name="Roeseler W."/>
            <person name="Tian H."/>
            <person name="Witte H."/>
            <person name="Yang S.P."/>
            <person name="Wilson R.K."/>
            <person name="Sommer R.J."/>
        </authorList>
    </citation>
    <scope>NUCLEOTIDE SEQUENCE [LARGE SCALE GENOMIC DNA]</scope>
    <source>
        <strain evidence="15">PS312</strain>
    </source>
</reference>
<keyword evidence="7" id="KW-0675">Receptor</keyword>
<dbReference type="CDD" id="cd00112">
    <property type="entry name" value="LDLa"/>
    <property type="match status" value="3"/>
</dbReference>
<dbReference type="GO" id="GO:0016020">
    <property type="term" value="C:membrane"/>
    <property type="evidence" value="ECO:0007669"/>
    <property type="project" value="UniProtKB-SubCell"/>
</dbReference>
<dbReference type="PROSITE" id="PS51120">
    <property type="entry name" value="LDLRB"/>
    <property type="match status" value="1"/>
</dbReference>
<keyword evidence="5 12" id="KW-0472">Membrane</keyword>
<dbReference type="Gene3D" id="2.120.10.30">
    <property type="entry name" value="TolB, C-terminal domain"/>
    <property type="match status" value="4"/>
</dbReference>
<feature type="chain" id="PRO_5043635424" evidence="13">
    <location>
        <begin position="19"/>
        <end position="1700"/>
    </location>
</feature>
<proteinExistence type="predicted"/>
<feature type="compositionally biased region" description="Polar residues" evidence="11">
    <location>
        <begin position="1662"/>
        <end position="1674"/>
    </location>
</feature>